<reference evidence="2" key="1">
    <citation type="submission" date="2020-08" db="EMBL/GenBank/DDBJ databases">
        <title>Multicomponent nature underlies the extraordinary mechanical properties of spider dragline silk.</title>
        <authorList>
            <person name="Kono N."/>
            <person name="Nakamura H."/>
            <person name="Mori M."/>
            <person name="Yoshida Y."/>
            <person name="Ohtoshi R."/>
            <person name="Malay A.D."/>
            <person name="Moran D.A.P."/>
            <person name="Tomita M."/>
            <person name="Numata K."/>
            <person name="Arakawa K."/>
        </authorList>
    </citation>
    <scope>NUCLEOTIDE SEQUENCE</scope>
</reference>
<protein>
    <submittedName>
        <fullName evidence="2">Uncharacterized protein</fullName>
    </submittedName>
</protein>
<dbReference type="EMBL" id="BMAU01021239">
    <property type="protein sequence ID" value="GFY03593.1"/>
    <property type="molecule type" value="Genomic_DNA"/>
</dbReference>
<proteinExistence type="predicted"/>
<evidence type="ECO:0000256" key="1">
    <source>
        <dbReference type="SAM" id="MobiDB-lite"/>
    </source>
</evidence>
<evidence type="ECO:0000313" key="3">
    <source>
        <dbReference type="Proteomes" id="UP000887159"/>
    </source>
</evidence>
<evidence type="ECO:0000313" key="2">
    <source>
        <dbReference type="EMBL" id="GFY03593.1"/>
    </source>
</evidence>
<sequence length="137" mass="15572">MLALSSRDLSEKAGKTSNATSSPDVCEPPAILKTSKWFMRRYVKTGFNDLLKCMEHIVACMLRESQKVIRMPTSGNLKSPFDKDISLLVRIVIKTRNVVFMRTSSTQSGNPHNLHASRNSVKIALKRMSYKMWVLRI</sequence>
<accession>A0A8X6VD66</accession>
<dbReference type="AlphaFoldDB" id="A0A8X6VD66"/>
<keyword evidence="3" id="KW-1185">Reference proteome</keyword>
<dbReference type="Proteomes" id="UP000887159">
    <property type="component" value="Unassembled WGS sequence"/>
</dbReference>
<organism evidence="2 3">
    <name type="scientific">Trichonephila clavipes</name>
    <name type="common">Golden silk orbweaver</name>
    <name type="synonym">Nephila clavipes</name>
    <dbReference type="NCBI Taxonomy" id="2585209"/>
    <lineage>
        <taxon>Eukaryota</taxon>
        <taxon>Metazoa</taxon>
        <taxon>Ecdysozoa</taxon>
        <taxon>Arthropoda</taxon>
        <taxon>Chelicerata</taxon>
        <taxon>Arachnida</taxon>
        <taxon>Araneae</taxon>
        <taxon>Araneomorphae</taxon>
        <taxon>Entelegynae</taxon>
        <taxon>Araneoidea</taxon>
        <taxon>Nephilidae</taxon>
        <taxon>Trichonephila</taxon>
    </lineage>
</organism>
<comment type="caution">
    <text evidence="2">The sequence shown here is derived from an EMBL/GenBank/DDBJ whole genome shotgun (WGS) entry which is preliminary data.</text>
</comment>
<feature type="region of interest" description="Disordered" evidence="1">
    <location>
        <begin position="1"/>
        <end position="25"/>
    </location>
</feature>
<name>A0A8X6VD66_TRICX</name>
<gene>
    <name evidence="2" type="ORF">TNCV_3092191</name>
</gene>